<keyword evidence="1" id="KW-1133">Transmembrane helix</keyword>
<keyword evidence="1" id="KW-0812">Transmembrane</keyword>
<evidence type="ECO:0000256" key="1">
    <source>
        <dbReference type="SAM" id="Phobius"/>
    </source>
</evidence>
<dbReference type="AlphaFoldDB" id="A0A7C9ES54"/>
<feature type="transmembrane region" description="Helical" evidence="1">
    <location>
        <begin position="15"/>
        <end position="44"/>
    </location>
</feature>
<sequence length="181" mass="20534">MWILSAGIKNLGSGFAIAGSLCTLVSSAWLVPFGWGFVVIFLCLRMSENHNSFWGSVGSVRNQLNTRNSLFLDWKFSTFFNGFLSHTHFYICRSQKNVGSFIYPVFSLSFVLNPVGRGGDLLHSVSVFTHTLDFRGMKAKMYCKSFFFLLVGGGEIVNKMLAYLDCYAPVIRFFVYYLKFK</sequence>
<name>A0A7C9ES54_OPUST</name>
<reference evidence="2" key="2">
    <citation type="submission" date="2020-07" db="EMBL/GenBank/DDBJ databases">
        <authorList>
            <person name="Vera ALvarez R."/>
            <person name="Arias-Moreno D.M."/>
            <person name="Jimenez-Jacinto V."/>
            <person name="Jimenez-Bremont J.F."/>
            <person name="Swaminathan K."/>
            <person name="Moose S.P."/>
            <person name="Guerrero-Gonzalez M.L."/>
            <person name="Marino-Ramirez L."/>
            <person name="Landsman D."/>
            <person name="Rodriguez-Kessler M."/>
            <person name="Delgado-Sanchez P."/>
        </authorList>
    </citation>
    <scope>NUCLEOTIDE SEQUENCE</scope>
    <source>
        <tissue evidence="2">Cladode</tissue>
    </source>
</reference>
<organism evidence="2">
    <name type="scientific">Opuntia streptacantha</name>
    <name type="common">Prickly pear cactus</name>
    <name type="synonym">Opuntia cardona</name>
    <dbReference type="NCBI Taxonomy" id="393608"/>
    <lineage>
        <taxon>Eukaryota</taxon>
        <taxon>Viridiplantae</taxon>
        <taxon>Streptophyta</taxon>
        <taxon>Embryophyta</taxon>
        <taxon>Tracheophyta</taxon>
        <taxon>Spermatophyta</taxon>
        <taxon>Magnoliopsida</taxon>
        <taxon>eudicotyledons</taxon>
        <taxon>Gunneridae</taxon>
        <taxon>Pentapetalae</taxon>
        <taxon>Caryophyllales</taxon>
        <taxon>Cactineae</taxon>
        <taxon>Cactaceae</taxon>
        <taxon>Opuntioideae</taxon>
        <taxon>Opuntia</taxon>
    </lineage>
</organism>
<reference evidence="2" key="1">
    <citation type="journal article" date="2013" name="J. Plant Res.">
        <title>Effect of fungi and light on seed germination of three Opuntia species from semiarid lands of central Mexico.</title>
        <authorList>
            <person name="Delgado-Sanchez P."/>
            <person name="Jimenez-Bremont J.F."/>
            <person name="Guerrero-Gonzalez Mde L."/>
            <person name="Flores J."/>
        </authorList>
    </citation>
    <scope>NUCLEOTIDE SEQUENCE</scope>
    <source>
        <tissue evidence="2">Cladode</tissue>
    </source>
</reference>
<evidence type="ECO:0000313" key="2">
    <source>
        <dbReference type="EMBL" id="MBA4671587.1"/>
    </source>
</evidence>
<dbReference type="EMBL" id="GISG01251356">
    <property type="protein sequence ID" value="MBA4671587.1"/>
    <property type="molecule type" value="Transcribed_RNA"/>
</dbReference>
<keyword evidence="1" id="KW-0472">Membrane</keyword>
<protein>
    <submittedName>
        <fullName evidence="2">Uncharacterized protein</fullName>
    </submittedName>
</protein>
<proteinExistence type="predicted"/>
<accession>A0A7C9ES54</accession>